<name>A0A4T0IQL9_WALIC</name>
<dbReference type="Proteomes" id="UP000310689">
    <property type="component" value="Unassembled WGS sequence"/>
</dbReference>
<sequence length="612" mass="66435">MSLASWLDGVNKKHANTVYASPELDREYRSIRRRRSKSLGDVGGKSVMEDTVSTVSTPPTPLTPSKPRHIQIPQSNFNPRDNTPSKWSGGAGLKTPTPTTNRTPRTPKTPKTVNSPRSPRSPHAHAYTHSWTQNRVVGASLFSNTSAIPSPKERGIPVSPNVSSKRRAECSERVEYPGFAEAVNDGRRHRPPVVSHHSDVFGIARKGGKLSAANTACDSEEDKEDTSARRASLRRSSSMNSKSRTGGDGDIGNYNSTSNKVTYTHTNTSQYPIQERKTDKEKGPVMRARQPNVLRRWQPESAEGSGQRGTGARKVSPSLRQLKTRSLPTYPTYSMGEMSGMTQGERNSHVHNVHNTLTSGHSNTHTPARATENSTPNDADSEPGNVSQSSLVELEVSEGEDATQFDLATTPRRDIFSSLSDRSNTASALNVLSNTHNPAQLFPHVVAPKPLHVHVGNPLGRIEEEANVVQVHRPLPLQPKRVEEVAHGSVSAAMGMGISNALSARNTQNAPKTDIQSHLSQPQTSHLSQLSPLSPNRGRPLPSPHGSNTNSPLASPNLPTPRHAALPTPPPSSHAIGAFADAVQANHQSNPLRPSRSYKPTLSRRFKTHVLD</sequence>
<protein>
    <submittedName>
        <fullName evidence="2">Uncharacterized protein</fullName>
    </submittedName>
</protein>
<proteinExistence type="predicted"/>
<feature type="region of interest" description="Disordered" evidence="1">
    <location>
        <begin position="210"/>
        <end position="318"/>
    </location>
</feature>
<feature type="compositionally biased region" description="Polar residues" evidence="1">
    <location>
        <begin position="545"/>
        <end position="554"/>
    </location>
</feature>
<feature type="compositionally biased region" description="Polar residues" evidence="1">
    <location>
        <begin position="72"/>
        <end position="86"/>
    </location>
</feature>
<gene>
    <name evidence="2" type="ORF">E3P86_03196</name>
</gene>
<dbReference type="AlphaFoldDB" id="A0A4T0IQL9"/>
<evidence type="ECO:0000313" key="2">
    <source>
        <dbReference type="EMBL" id="TIB32189.1"/>
    </source>
</evidence>
<evidence type="ECO:0000313" key="3">
    <source>
        <dbReference type="Proteomes" id="UP000310689"/>
    </source>
</evidence>
<feature type="region of interest" description="Disordered" evidence="1">
    <location>
        <begin position="507"/>
        <end position="612"/>
    </location>
</feature>
<evidence type="ECO:0000256" key="1">
    <source>
        <dbReference type="SAM" id="MobiDB-lite"/>
    </source>
</evidence>
<feature type="region of interest" description="Disordered" evidence="1">
    <location>
        <begin position="355"/>
        <end position="388"/>
    </location>
</feature>
<feature type="compositionally biased region" description="Basic residues" evidence="1">
    <location>
        <begin position="602"/>
        <end position="612"/>
    </location>
</feature>
<comment type="caution">
    <text evidence="2">The sequence shown here is derived from an EMBL/GenBank/DDBJ whole genome shotgun (WGS) entry which is preliminary data.</text>
</comment>
<feature type="compositionally biased region" description="Low complexity" evidence="1">
    <location>
        <begin position="94"/>
        <end position="112"/>
    </location>
</feature>
<feature type="compositionally biased region" description="Polar residues" evidence="1">
    <location>
        <begin position="253"/>
        <end position="272"/>
    </location>
</feature>
<feature type="compositionally biased region" description="Polar residues" evidence="1">
    <location>
        <begin position="507"/>
        <end position="534"/>
    </location>
</feature>
<feature type="region of interest" description="Disordered" evidence="1">
    <location>
        <begin position="1"/>
        <end position="128"/>
    </location>
</feature>
<feature type="compositionally biased region" description="Basic and acidic residues" evidence="1">
    <location>
        <begin position="274"/>
        <end position="284"/>
    </location>
</feature>
<organism evidence="2 3">
    <name type="scientific">Wallemia ichthyophaga</name>
    <dbReference type="NCBI Taxonomy" id="245174"/>
    <lineage>
        <taxon>Eukaryota</taxon>
        <taxon>Fungi</taxon>
        <taxon>Dikarya</taxon>
        <taxon>Basidiomycota</taxon>
        <taxon>Wallemiomycotina</taxon>
        <taxon>Wallemiomycetes</taxon>
        <taxon>Wallemiales</taxon>
        <taxon>Wallemiaceae</taxon>
        <taxon>Wallemia</taxon>
    </lineage>
</organism>
<accession>A0A4T0IQL9</accession>
<feature type="compositionally biased region" description="Polar residues" evidence="1">
    <location>
        <begin position="355"/>
        <end position="378"/>
    </location>
</feature>
<dbReference type="EMBL" id="SPOI01000211">
    <property type="protein sequence ID" value="TIB32189.1"/>
    <property type="molecule type" value="Genomic_DNA"/>
</dbReference>
<reference evidence="2 3" key="1">
    <citation type="submission" date="2019-03" db="EMBL/GenBank/DDBJ databases">
        <title>Sequencing 23 genomes of Wallemia ichthyophaga.</title>
        <authorList>
            <person name="Gostincar C."/>
        </authorList>
    </citation>
    <scope>NUCLEOTIDE SEQUENCE [LARGE SCALE GENOMIC DNA]</scope>
    <source>
        <strain evidence="2 3">EXF-6200</strain>
    </source>
</reference>
<feature type="compositionally biased region" description="Low complexity" evidence="1">
    <location>
        <begin position="234"/>
        <end position="244"/>
    </location>
</feature>